<dbReference type="SUPFAM" id="SSF53448">
    <property type="entry name" value="Nucleotide-diphospho-sugar transferases"/>
    <property type="match status" value="1"/>
</dbReference>
<gene>
    <name evidence="2" type="ORF">V8G58_03320</name>
</gene>
<comment type="caution">
    <text evidence="2">The sequence shown here is derived from an EMBL/GenBank/DDBJ whole genome shotgun (WGS) entry which is preliminary data.</text>
</comment>
<dbReference type="EMBL" id="JBAWKB010000001">
    <property type="protein sequence ID" value="MFH6770953.1"/>
    <property type="molecule type" value="Genomic_DNA"/>
</dbReference>
<organism evidence="2 3">
    <name type="scientific">Gaetbulibacter aestuarii</name>
    <dbReference type="NCBI Taxonomy" id="1502358"/>
    <lineage>
        <taxon>Bacteria</taxon>
        <taxon>Pseudomonadati</taxon>
        <taxon>Bacteroidota</taxon>
        <taxon>Flavobacteriia</taxon>
        <taxon>Flavobacteriales</taxon>
        <taxon>Flavobacteriaceae</taxon>
        <taxon>Gaetbulibacter</taxon>
    </lineage>
</organism>
<dbReference type="RefSeq" id="WP_344739702.1">
    <property type="nucleotide sequence ID" value="NZ_BAABAY010000001.1"/>
</dbReference>
<sequence length="515" mass="58791">MFTDNEIAELKAKGKHVDDIGAQIAQIKKGMSYSHLVSAATVGDGIERFDYATTNYFIRIFESSQEFLDIIKFVPASGAATRMFKFLFNFLDEYDPFEESVDEFADKQPNDKLKTFISEMEYFPFYDEVVEKMEDLYPNYDNLDKNEVYVAFVKAMLSQEGLNFSFLPKGLLPFHTYGKQTVTAFYEHMQEATLYASAHQKAKLHFTVSEKHLSDFASEWNTIKTGLEEKTATSFDVSFSTQSDKTDTIALTEDNKIFKHNGKILFRPAGHGALLENLNALEADLIFIKNIDNIVVFNKNREQSRYKKLLAGVLLNAQEQVFNYLHDLDKNRGSETELLTIASFLNKTLNVKLDEDFEDFSLEEKASYLHDKLNRPIRVCGMVENKGEPGGGPFWVRDSNGDISLQIVEFAQIDIHDKKQKAIVKKATHFNPTDLVCGVKDYKGNHFNLMDFTDPDTAFINMKTQNGRPIKALERPGLWNGSMAYWNTIFVEVPLDTFNPVKTVNDLLKPEHRGS</sequence>
<dbReference type="Pfam" id="PF14134">
    <property type="entry name" value="DUF4301"/>
    <property type="match status" value="1"/>
</dbReference>
<evidence type="ECO:0000313" key="2">
    <source>
        <dbReference type="EMBL" id="MFH6770953.1"/>
    </source>
</evidence>
<reference evidence="2 3" key="1">
    <citation type="submission" date="2024-02" db="EMBL/GenBank/DDBJ databases">
        <title>A Gaetbulibacter species isolated from tidal flats and genomic insights of their niches.</title>
        <authorList>
            <person name="Ye Y."/>
        </authorList>
    </citation>
    <scope>NUCLEOTIDE SEQUENCE [LARGE SCALE GENOMIC DNA]</scope>
    <source>
        <strain evidence="2 3">KYW382</strain>
    </source>
</reference>
<accession>A0ABW7MYV8</accession>
<dbReference type="InterPro" id="IPR025393">
    <property type="entry name" value="DUF4301"/>
</dbReference>
<evidence type="ECO:0000259" key="1">
    <source>
        <dbReference type="Pfam" id="PF14134"/>
    </source>
</evidence>
<evidence type="ECO:0000313" key="3">
    <source>
        <dbReference type="Proteomes" id="UP001610100"/>
    </source>
</evidence>
<dbReference type="InterPro" id="IPR029044">
    <property type="entry name" value="Nucleotide-diphossugar_trans"/>
</dbReference>
<keyword evidence="3" id="KW-1185">Reference proteome</keyword>
<name>A0ABW7MYV8_9FLAO</name>
<protein>
    <submittedName>
        <fullName evidence="2">DUF4301 family protein</fullName>
    </submittedName>
</protein>
<feature type="domain" description="DUF4301" evidence="1">
    <location>
        <begin position="4"/>
        <end position="513"/>
    </location>
</feature>
<proteinExistence type="predicted"/>
<dbReference type="Proteomes" id="UP001610100">
    <property type="component" value="Unassembled WGS sequence"/>
</dbReference>